<dbReference type="GO" id="GO:0005524">
    <property type="term" value="F:ATP binding"/>
    <property type="evidence" value="ECO:0007669"/>
    <property type="project" value="UniProtKB-KW"/>
</dbReference>
<feature type="domain" description="Carbohydrate kinase FGGY C-terminal" evidence="6">
    <location>
        <begin position="3"/>
        <end position="53"/>
    </location>
</feature>
<gene>
    <name evidence="7" type="ORF">METZ01_LOCUS408560</name>
</gene>
<proteinExistence type="inferred from homology"/>
<evidence type="ECO:0000256" key="1">
    <source>
        <dbReference type="ARBA" id="ARBA00009156"/>
    </source>
</evidence>
<dbReference type="GO" id="GO:0006071">
    <property type="term" value="P:glycerol metabolic process"/>
    <property type="evidence" value="ECO:0007669"/>
    <property type="project" value="TreeGrafter"/>
</dbReference>
<evidence type="ECO:0000256" key="3">
    <source>
        <dbReference type="ARBA" id="ARBA00022741"/>
    </source>
</evidence>
<protein>
    <recommendedName>
        <fullName evidence="6">Carbohydrate kinase FGGY C-terminal domain-containing protein</fullName>
    </recommendedName>
</protein>
<dbReference type="SUPFAM" id="SSF53067">
    <property type="entry name" value="Actin-like ATPase domain"/>
    <property type="match status" value="1"/>
</dbReference>
<dbReference type="GO" id="GO:0004370">
    <property type="term" value="F:glycerol kinase activity"/>
    <property type="evidence" value="ECO:0007669"/>
    <property type="project" value="TreeGrafter"/>
</dbReference>
<organism evidence="7">
    <name type="scientific">marine metagenome</name>
    <dbReference type="NCBI Taxonomy" id="408172"/>
    <lineage>
        <taxon>unclassified sequences</taxon>
        <taxon>metagenomes</taxon>
        <taxon>ecological metagenomes</taxon>
    </lineage>
</organism>
<dbReference type="Gene3D" id="3.30.420.40">
    <property type="match status" value="1"/>
</dbReference>
<dbReference type="Pfam" id="PF02782">
    <property type="entry name" value="FGGY_C"/>
    <property type="match status" value="1"/>
</dbReference>
<accession>A0A382WA27</accession>
<keyword evidence="3" id="KW-0547">Nucleotide-binding</keyword>
<feature type="non-terminal residue" evidence="7">
    <location>
        <position position="1"/>
    </location>
</feature>
<dbReference type="PANTHER" id="PTHR10196">
    <property type="entry name" value="SUGAR KINASE"/>
    <property type="match status" value="1"/>
</dbReference>
<name>A0A382WA27_9ZZZZ</name>
<dbReference type="AlphaFoldDB" id="A0A382WA27"/>
<dbReference type="InterPro" id="IPR043129">
    <property type="entry name" value="ATPase_NBD"/>
</dbReference>
<evidence type="ECO:0000259" key="6">
    <source>
        <dbReference type="Pfam" id="PF02782"/>
    </source>
</evidence>
<keyword evidence="5" id="KW-0067">ATP-binding</keyword>
<sequence>DSERKIKEMRVDGGMVNNNNFIQSLSNILQIKIILPKDSETTALGAAYLAALSCGLIKSTTSIEKLWKSNKIVKPKINKNKINKMIQKWHHAINKLIKFS</sequence>
<reference evidence="7" key="1">
    <citation type="submission" date="2018-05" db="EMBL/GenBank/DDBJ databases">
        <authorList>
            <person name="Lanie J.A."/>
            <person name="Ng W.-L."/>
            <person name="Kazmierczak K.M."/>
            <person name="Andrzejewski T.M."/>
            <person name="Davidsen T.M."/>
            <person name="Wayne K.J."/>
            <person name="Tettelin H."/>
            <person name="Glass J.I."/>
            <person name="Rusch D."/>
            <person name="Podicherti R."/>
            <person name="Tsui H.-C.T."/>
            <person name="Winkler M.E."/>
        </authorList>
    </citation>
    <scope>NUCLEOTIDE SEQUENCE</scope>
</reference>
<dbReference type="EMBL" id="UINC01158259">
    <property type="protein sequence ID" value="SVD55706.1"/>
    <property type="molecule type" value="Genomic_DNA"/>
</dbReference>
<evidence type="ECO:0000256" key="2">
    <source>
        <dbReference type="ARBA" id="ARBA00022679"/>
    </source>
</evidence>
<evidence type="ECO:0000313" key="7">
    <source>
        <dbReference type="EMBL" id="SVD55706.1"/>
    </source>
</evidence>
<comment type="similarity">
    <text evidence="1">Belongs to the FGGY kinase family.</text>
</comment>
<dbReference type="InterPro" id="IPR018485">
    <property type="entry name" value="FGGY_C"/>
</dbReference>
<evidence type="ECO:0000256" key="5">
    <source>
        <dbReference type="ARBA" id="ARBA00022840"/>
    </source>
</evidence>
<dbReference type="GO" id="GO:0005829">
    <property type="term" value="C:cytosol"/>
    <property type="evidence" value="ECO:0007669"/>
    <property type="project" value="TreeGrafter"/>
</dbReference>
<dbReference type="PANTHER" id="PTHR10196:SF69">
    <property type="entry name" value="GLYCEROL KINASE"/>
    <property type="match status" value="1"/>
</dbReference>
<keyword evidence="2" id="KW-0808">Transferase</keyword>
<keyword evidence="4" id="KW-0418">Kinase</keyword>
<evidence type="ECO:0000256" key="4">
    <source>
        <dbReference type="ARBA" id="ARBA00022777"/>
    </source>
</evidence>